<feature type="region of interest" description="Disordered" evidence="1">
    <location>
        <begin position="54"/>
        <end position="90"/>
    </location>
</feature>
<dbReference type="Proteomes" id="UP001195483">
    <property type="component" value="Unassembled WGS sequence"/>
</dbReference>
<organism evidence="2 3">
    <name type="scientific">Potamilus streckersoni</name>
    <dbReference type="NCBI Taxonomy" id="2493646"/>
    <lineage>
        <taxon>Eukaryota</taxon>
        <taxon>Metazoa</taxon>
        <taxon>Spiralia</taxon>
        <taxon>Lophotrochozoa</taxon>
        <taxon>Mollusca</taxon>
        <taxon>Bivalvia</taxon>
        <taxon>Autobranchia</taxon>
        <taxon>Heteroconchia</taxon>
        <taxon>Palaeoheterodonta</taxon>
        <taxon>Unionida</taxon>
        <taxon>Unionoidea</taxon>
        <taxon>Unionidae</taxon>
        <taxon>Ambleminae</taxon>
        <taxon>Lampsilini</taxon>
        <taxon>Potamilus</taxon>
    </lineage>
</organism>
<evidence type="ECO:0000256" key="1">
    <source>
        <dbReference type="SAM" id="MobiDB-lite"/>
    </source>
</evidence>
<proteinExistence type="predicted"/>
<evidence type="ECO:0000313" key="3">
    <source>
        <dbReference type="Proteomes" id="UP001195483"/>
    </source>
</evidence>
<protein>
    <submittedName>
        <fullName evidence="2">Uncharacterized protein</fullName>
    </submittedName>
</protein>
<sequence length="423" mass="45979">MKGRAGICLFVFRARRDGDVDTEDLRQVAAVQAEKFSGCGCAGFLSPTRFCRERVSGSRNRTSPGLPVRGNRVNEPNSAVPTSAGIRHRPGMMLRPSATALSAAASSAKPSPLINPAARINGPGSTTPPACTGTGRYVRQRRDVQALSSTGELSAVRKNSIARRWLPAQNNEKSAALVSRGNRFLPKPGGASTLSPSNTCTPRMTVSLTFPRTGMPSNGVRPQTLNIRLPSSTYSVSKSTMVTYRRGRRNTALTDSSQHQREVSFQSGYTVGGFGGFFVGFGMRGMVGFDNVCRAVRDGLPKGFCIRFTLQRRLHHAVALECADIIFSKVEMVRADAEGDGQTFLLARMSVFTSNADEMWRKCVFRRYFLTNSKISQTVSSSACTATGVPNVHAAKWRSRSAGDSISREPVVELQNILRPQQY</sequence>
<comment type="caution">
    <text evidence="2">The sequence shown here is derived from an EMBL/GenBank/DDBJ whole genome shotgun (WGS) entry which is preliminary data.</text>
</comment>
<reference evidence="2" key="3">
    <citation type="submission" date="2023-05" db="EMBL/GenBank/DDBJ databases">
        <authorList>
            <person name="Smith C.H."/>
        </authorList>
    </citation>
    <scope>NUCLEOTIDE SEQUENCE</scope>
    <source>
        <strain evidence="2">CHS0354</strain>
        <tissue evidence="2">Mantle</tissue>
    </source>
</reference>
<dbReference type="AlphaFoldDB" id="A0AAE0TAJ4"/>
<evidence type="ECO:0000313" key="2">
    <source>
        <dbReference type="EMBL" id="KAK3606819.1"/>
    </source>
</evidence>
<name>A0AAE0TAJ4_9BIVA</name>
<accession>A0AAE0TAJ4</accession>
<feature type="region of interest" description="Disordered" evidence="1">
    <location>
        <begin position="107"/>
        <end position="136"/>
    </location>
</feature>
<dbReference type="EMBL" id="JAEAOA010001141">
    <property type="protein sequence ID" value="KAK3606819.1"/>
    <property type="molecule type" value="Genomic_DNA"/>
</dbReference>
<keyword evidence="3" id="KW-1185">Reference proteome</keyword>
<reference evidence="2" key="1">
    <citation type="journal article" date="2021" name="Genome Biol. Evol.">
        <title>A High-Quality Reference Genome for a Parasitic Bivalve with Doubly Uniparental Inheritance (Bivalvia: Unionida).</title>
        <authorList>
            <person name="Smith C.H."/>
        </authorList>
    </citation>
    <scope>NUCLEOTIDE SEQUENCE</scope>
    <source>
        <strain evidence="2">CHS0354</strain>
    </source>
</reference>
<reference evidence="2" key="2">
    <citation type="journal article" date="2021" name="Genome Biol. Evol.">
        <title>Developing a high-quality reference genome for a parasitic bivalve with doubly uniparental inheritance (Bivalvia: Unionida).</title>
        <authorList>
            <person name="Smith C.H."/>
        </authorList>
    </citation>
    <scope>NUCLEOTIDE SEQUENCE</scope>
    <source>
        <strain evidence="2">CHS0354</strain>
        <tissue evidence="2">Mantle</tissue>
    </source>
</reference>
<gene>
    <name evidence="2" type="ORF">CHS0354_018413</name>
</gene>